<comment type="catalytic activity">
    <reaction evidence="7">
        <text>Endonucleolytic cleavage to 5'-phosphooligonucleotide end-products.</text>
        <dbReference type="EC" id="3.1.21.2"/>
    </reaction>
</comment>
<dbReference type="Pfam" id="PF01261">
    <property type="entry name" value="AP_endonuc_2"/>
    <property type="match status" value="1"/>
</dbReference>
<feature type="domain" description="Xylose isomerase-like TIM barrel" evidence="8">
    <location>
        <begin position="37"/>
        <end position="288"/>
    </location>
</feature>
<dbReference type="GO" id="GO:0008081">
    <property type="term" value="F:phosphoric diester hydrolase activity"/>
    <property type="evidence" value="ECO:0007669"/>
    <property type="project" value="TreeGrafter"/>
</dbReference>
<dbReference type="PANTHER" id="PTHR21445">
    <property type="entry name" value="ENDONUCLEASE IV ENDODEOXYRIBONUCLEASE IV"/>
    <property type="match status" value="1"/>
</dbReference>
<keyword evidence="7" id="KW-0540">Nuclease</keyword>
<dbReference type="GO" id="GO:0008270">
    <property type="term" value="F:zinc ion binding"/>
    <property type="evidence" value="ECO:0007669"/>
    <property type="project" value="UniProtKB-UniRule"/>
</dbReference>
<name>A0A1C5JKF7_9ACTN</name>
<feature type="binding site" evidence="7">
    <location>
        <position position="80"/>
    </location>
    <ligand>
        <name>Zn(2+)</name>
        <dbReference type="ChEBI" id="CHEBI:29105"/>
        <label>1</label>
    </ligand>
</feature>
<dbReference type="RefSeq" id="WP_088972393.1">
    <property type="nucleotide sequence ID" value="NZ_JBHLYF010000004.1"/>
</dbReference>
<feature type="binding site" evidence="7">
    <location>
        <position position="243"/>
    </location>
    <ligand>
        <name>Zn(2+)</name>
        <dbReference type="ChEBI" id="CHEBI:29105"/>
        <label>3</label>
    </ligand>
</feature>
<evidence type="ECO:0000256" key="2">
    <source>
        <dbReference type="ARBA" id="ARBA00022723"/>
    </source>
</evidence>
<feature type="binding site" evidence="7">
    <location>
        <position position="230"/>
    </location>
    <ligand>
        <name>Zn(2+)</name>
        <dbReference type="ChEBI" id="CHEBI:29105"/>
        <label>2</label>
    </ligand>
</feature>
<evidence type="ECO:0000256" key="6">
    <source>
        <dbReference type="ARBA" id="ARBA00023204"/>
    </source>
</evidence>
<dbReference type="EC" id="3.1.21.2" evidence="7"/>
<accession>A0A1C5JKF7</accession>
<evidence type="ECO:0000256" key="1">
    <source>
        <dbReference type="ARBA" id="ARBA00005340"/>
    </source>
</evidence>
<keyword evidence="2 7" id="KW-0479">Metal-binding</keyword>
<feature type="binding site" evidence="7">
    <location>
        <position position="245"/>
    </location>
    <ligand>
        <name>Zn(2+)</name>
        <dbReference type="ChEBI" id="CHEBI:29105"/>
        <label>3</label>
    </ligand>
</feature>
<evidence type="ECO:0000313" key="9">
    <source>
        <dbReference type="EMBL" id="SCG70699.1"/>
    </source>
</evidence>
<keyword evidence="4 7" id="KW-0378">Hydrolase</keyword>
<dbReference type="InterPro" id="IPR018246">
    <property type="entry name" value="AP_endonuc_F2_Zn_BS"/>
</dbReference>
<feature type="binding site" evidence="7">
    <location>
        <position position="193"/>
    </location>
    <ligand>
        <name>Zn(2+)</name>
        <dbReference type="ChEBI" id="CHEBI:29105"/>
        <label>2</label>
    </ligand>
</feature>
<evidence type="ECO:0000313" key="10">
    <source>
        <dbReference type="Proteomes" id="UP000198210"/>
    </source>
</evidence>
<evidence type="ECO:0000256" key="3">
    <source>
        <dbReference type="ARBA" id="ARBA00022763"/>
    </source>
</evidence>
<dbReference type="Proteomes" id="UP000198210">
    <property type="component" value="Chromosome I"/>
</dbReference>
<evidence type="ECO:0000259" key="8">
    <source>
        <dbReference type="Pfam" id="PF01261"/>
    </source>
</evidence>
<keyword evidence="5 7" id="KW-0862">Zinc</keyword>
<dbReference type="InterPro" id="IPR036237">
    <property type="entry name" value="Xyl_isomerase-like_sf"/>
</dbReference>
<keyword evidence="10" id="KW-1185">Reference proteome</keyword>
<dbReference type="GO" id="GO:0006284">
    <property type="term" value="P:base-excision repair"/>
    <property type="evidence" value="ECO:0007669"/>
    <property type="project" value="TreeGrafter"/>
</dbReference>
<feature type="binding site" evidence="7">
    <location>
        <position position="159"/>
    </location>
    <ligand>
        <name>Zn(2+)</name>
        <dbReference type="ChEBI" id="CHEBI:29105"/>
        <label>2</label>
    </ligand>
</feature>
<protein>
    <recommendedName>
        <fullName evidence="7">Probable endonuclease 4</fullName>
        <ecNumber evidence="7">3.1.21.2</ecNumber>
    </recommendedName>
    <alternativeName>
        <fullName evidence="7">Endodeoxyribonuclease IV</fullName>
    </alternativeName>
    <alternativeName>
        <fullName evidence="7">Endonuclease IV</fullName>
    </alternativeName>
</protein>
<keyword evidence="7 9" id="KW-0255">Endonuclease</keyword>
<reference evidence="9 10" key="1">
    <citation type="submission" date="2016-06" db="EMBL/GenBank/DDBJ databases">
        <authorList>
            <person name="Kjaerup R.B."/>
            <person name="Dalgaard T.S."/>
            <person name="Juul-Madsen H.R."/>
        </authorList>
    </citation>
    <scope>NUCLEOTIDE SEQUENCE [LARGE SCALE GENOMIC DNA]</scope>
    <source>
        <strain evidence="9 10">DSM 45097</strain>
    </source>
</reference>
<dbReference type="PROSITE" id="PS51432">
    <property type="entry name" value="AP_NUCLEASE_F2_4"/>
    <property type="match status" value="1"/>
</dbReference>
<sequence length="296" mass="30600">MSVTTTGPVVSVARRAVGSHTPTSGGLARAALPYLDAAGSRVVQVYVSNSRGWALPPGDPVQDVLFRDGCGERGVPVYIHASLLVNLGSPTGNTVQRSAETLAHALRRGTAIGAAGVVFHAGSAVDAGHAEAAMRQVRETLLPLLDAADAAGGPMLLVEPSAGGGRSLASRVEQLGPYLDAVDRHPMLGVCFDTCHAWAAGHDLAAEGGMTETLDTLVATVGPGRLKLVHANDSKDLCGSTRDRHENIGKGGIGEPAFAELMRHPATEGIPIVVETPTEKHEGHATDIATLNRLHP</sequence>
<proteinExistence type="inferred from homology"/>
<dbReference type="InterPro" id="IPR013022">
    <property type="entry name" value="Xyl_isomerase-like_TIM-brl"/>
</dbReference>
<comment type="cofactor">
    <cofactor evidence="7">
        <name>Zn(2+)</name>
        <dbReference type="ChEBI" id="CHEBI:29105"/>
    </cofactor>
    <text evidence="7">Binds 3 Zn(2+) ions.</text>
</comment>
<dbReference type="HAMAP" id="MF_00152">
    <property type="entry name" value="Nfo"/>
    <property type="match status" value="1"/>
</dbReference>
<dbReference type="PROSITE" id="PS00730">
    <property type="entry name" value="AP_NUCLEASE_F2_2"/>
    <property type="match status" value="1"/>
</dbReference>
<feature type="binding site" evidence="7">
    <location>
        <position position="275"/>
    </location>
    <ligand>
        <name>Zn(2+)</name>
        <dbReference type="ChEBI" id="CHEBI:29105"/>
        <label>2</label>
    </ligand>
</feature>
<keyword evidence="3 7" id="KW-0227">DNA damage</keyword>
<gene>
    <name evidence="7" type="primary">nfo</name>
    <name evidence="9" type="ORF">GA0074704_4580</name>
</gene>
<dbReference type="PANTHER" id="PTHR21445:SF0">
    <property type="entry name" value="APURINIC-APYRIMIDINIC ENDONUCLEASE"/>
    <property type="match status" value="1"/>
</dbReference>
<dbReference type="GO" id="GO:0003906">
    <property type="term" value="F:DNA-(apurinic or apyrimidinic site) endonuclease activity"/>
    <property type="evidence" value="ECO:0007669"/>
    <property type="project" value="TreeGrafter"/>
</dbReference>
<keyword evidence="6 7" id="KW-0234">DNA repair</keyword>
<organism evidence="9 10">
    <name type="scientific">Micromonospora siamensis</name>
    <dbReference type="NCBI Taxonomy" id="299152"/>
    <lineage>
        <taxon>Bacteria</taxon>
        <taxon>Bacillati</taxon>
        <taxon>Actinomycetota</taxon>
        <taxon>Actinomycetes</taxon>
        <taxon>Micromonosporales</taxon>
        <taxon>Micromonosporaceae</taxon>
        <taxon>Micromonospora</taxon>
    </lineage>
</organism>
<dbReference type="SMART" id="SM00518">
    <property type="entry name" value="AP2Ec"/>
    <property type="match status" value="1"/>
</dbReference>
<comment type="similarity">
    <text evidence="1 7">Belongs to the AP endonuclease 2 family.</text>
</comment>
<dbReference type="AlphaFoldDB" id="A0A1C5JKF7"/>
<feature type="binding site" evidence="7">
    <location>
        <position position="196"/>
    </location>
    <ligand>
        <name>Zn(2+)</name>
        <dbReference type="ChEBI" id="CHEBI:29105"/>
        <label>3</label>
    </ligand>
</feature>
<feature type="binding site" evidence="7">
    <location>
        <position position="120"/>
    </location>
    <ligand>
        <name>Zn(2+)</name>
        <dbReference type="ChEBI" id="CHEBI:29105"/>
        <label>1</label>
    </ligand>
</feature>
<evidence type="ECO:0000256" key="5">
    <source>
        <dbReference type="ARBA" id="ARBA00022833"/>
    </source>
</evidence>
<comment type="function">
    <text evidence="7">Endonuclease IV plays a role in DNA repair. It cleaves phosphodiester bonds at apurinic or apyrimidinic (AP) sites, generating a 3'-hydroxyl group and a 5'-terminal sugar phosphate.</text>
</comment>
<dbReference type="InterPro" id="IPR001719">
    <property type="entry name" value="AP_endonuc_2"/>
</dbReference>
<evidence type="ECO:0000256" key="4">
    <source>
        <dbReference type="ARBA" id="ARBA00022801"/>
    </source>
</evidence>
<dbReference type="GO" id="GO:0008833">
    <property type="term" value="F:deoxyribonuclease IV (phage-T4-induced) activity"/>
    <property type="evidence" value="ECO:0007669"/>
    <property type="project" value="UniProtKB-UniRule"/>
</dbReference>
<dbReference type="PROSITE" id="PS00731">
    <property type="entry name" value="AP_NUCLEASE_F2_3"/>
    <property type="match status" value="1"/>
</dbReference>
<dbReference type="CDD" id="cd00019">
    <property type="entry name" value="AP2Ec"/>
    <property type="match status" value="1"/>
</dbReference>
<evidence type="ECO:0000256" key="7">
    <source>
        <dbReference type="HAMAP-Rule" id="MF_00152"/>
    </source>
</evidence>
<dbReference type="SUPFAM" id="SSF51658">
    <property type="entry name" value="Xylose isomerase-like"/>
    <property type="match status" value="1"/>
</dbReference>
<feature type="binding site" evidence="7">
    <location>
        <position position="159"/>
    </location>
    <ligand>
        <name>Zn(2+)</name>
        <dbReference type="ChEBI" id="CHEBI:29105"/>
        <label>1</label>
    </ligand>
</feature>
<dbReference type="GO" id="GO:0003677">
    <property type="term" value="F:DNA binding"/>
    <property type="evidence" value="ECO:0007669"/>
    <property type="project" value="InterPro"/>
</dbReference>
<dbReference type="Gene3D" id="3.20.20.150">
    <property type="entry name" value="Divalent-metal-dependent TIM barrel enzymes"/>
    <property type="match status" value="1"/>
</dbReference>
<dbReference type="NCBIfam" id="TIGR00587">
    <property type="entry name" value="nfo"/>
    <property type="match status" value="1"/>
</dbReference>
<dbReference type="EMBL" id="LT607751">
    <property type="protein sequence ID" value="SCG70699.1"/>
    <property type="molecule type" value="Genomic_DNA"/>
</dbReference>